<dbReference type="EMBL" id="BAAAXF010000057">
    <property type="protein sequence ID" value="GAA3500940.1"/>
    <property type="molecule type" value="Genomic_DNA"/>
</dbReference>
<reference evidence="10" key="1">
    <citation type="journal article" date="2019" name="Int. J. Syst. Evol. Microbiol.">
        <title>The Global Catalogue of Microorganisms (GCM) 10K type strain sequencing project: providing services to taxonomists for standard genome sequencing and annotation.</title>
        <authorList>
            <consortium name="The Broad Institute Genomics Platform"/>
            <consortium name="The Broad Institute Genome Sequencing Center for Infectious Disease"/>
            <person name="Wu L."/>
            <person name="Ma J."/>
        </authorList>
    </citation>
    <scope>NUCLEOTIDE SEQUENCE [LARGE SCALE GENOMIC DNA]</scope>
    <source>
        <strain evidence="10">JCM 4816</strain>
    </source>
</reference>
<name>A0ABP6U1B0_9ACTN</name>
<feature type="transmembrane region" description="Helical" evidence="7">
    <location>
        <begin position="30"/>
        <end position="49"/>
    </location>
</feature>
<sequence length="210" mass="21440">MVLAAAAGSLFLWNPRRLLTQGLLAPDVPAVWAGLGFVLVFAIGTLAFFPKPVLNIAAGVFFGIPAGLVLAVAGTTLGAVLAFALGRGLGREALQPFLRGKVLGALDRRLTEQGFRSVFLLRVVPGVPFQAVNFAAAFSGVRLHSFAAATALGVLPGTAAYVVAGSSASSPTSPAFLISAGVMVALAVLTFGSMWRSRRAITAPTAHGVA</sequence>
<accession>A0ABP6U1B0</accession>
<keyword evidence="10" id="KW-1185">Reference proteome</keyword>
<dbReference type="PANTHER" id="PTHR12677:SF59">
    <property type="entry name" value="GOLGI APPARATUS MEMBRANE PROTEIN TVP38-RELATED"/>
    <property type="match status" value="1"/>
</dbReference>
<evidence type="ECO:0000256" key="3">
    <source>
        <dbReference type="ARBA" id="ARBA00022475"/>
    </source>
</evidence>
<comment type="subcellular location">
    <subcellularLocation>
        <location evidence="1 7">Cell membrane</location>
        <topology evidence="1 7">Multi-pass membrane protein</topology>
    </subcellularLocation>
</comment>
<keyword evidence="5 7" id="KW-1133">Transmembrane helix</keyword>
<proteinExistence type="inferred from homology"/>
<dbReference type="InterPro" id="IPR015414">
    <property type="entry name" value="TMEM64"/>
</dbReference>
<gene>
    <name evidence="9" type="ORF">GCM10019016_080470</name>
</gene>
<evidence type="ECO:0000259" key="8">
    <source>
        <dbReference type="Pfam" id="PF09335"/>
    </source>
</evidence>
<feature type="transmembrane region" description="Helical" evidence="7">
    <location>
        <begin position="119"/>
        <end position="138"/>
    </location>
</feature>
<evidence type="ECO:0000256" key="2">
    <source>
        <dbReference type="ARBA" id="ARBA00008640"/>
    </source>
</evidence>
<dbReference type="InterPro" id="IPR032816">
    <property type="entry name" value="VTT_dom"/>
</dbReference>
<evidence type="ECO:0000313" key="10">
    <source>
        <dbReference type="Proteomes" id="UP001501455"/>
    </source>
</evidence>
<keyword evidence="4 7" id="KW-0812">Transmembrane</keyword>
<evidence type="ECO:0000256" key="5">
    <source>
        <dbReference type="ARBA" id="ARBA00022989"/>
    </source>
</evidence>
<evidence type="ECO:0000256" key="4">
    <source>
        <dbReference type="ARBA" id="ARBA00022692"/>
    </source>
</evidence>
<evidence type="ECO:0000256" key="6">
    <source>
        <dbReference type="ARBA" id="ARBA00023136"/>
    </source>
</evidence>
<keyword evidence="3 7" id="KW-1003">Cell membrane</keyword>
<dbReference type="Proteomes" id="UP001501455">
    <property type="component" value="Unassembled WGS sequence"/>
</dbReference>
<feature type="domain" description="VTT" evidence="8">
    <location>
        <begin position="49"/>
        <end position="166"/>
    </location>
</feature>
<evidence type="ECO:0000256" key="1">
    <source>
        <dbReference type="ARBA" id="ARBA00004651"/>
    </source>
</evidence>
<dbReference type="Pfam" id="PF09335">
    <property type="entry name" value="VTT_dom"/>
    <property type="match status" value="1"/>
</dbReference>
<organism evidence="9 10">
    <name type="scientific">Streptomyces prasinosporus</name>
    <dbReference type="NCBI Taxonomy" id="68256"/>
    <lineage>
        <taxon>Bacteria</taxon>
        <taxon>Bacillati</taxon>
        <taxon>Actinomycetota</taxon>
        <taxon>Actinomycetes</taxon>
        <taxon>Kitasatosporales</taxon>
        <taxon>Streptomycetaceae</taxon>
        <taxon>Streptomyces</taxon>
        <taxon>Streptomyces albogriseolus group</taxon>
    </lineage>
</organism>
<keyword evidence="6 7" id="KW-0472">Membrane</keyword>
<protein>
    <recommendedName>
        <fullName evidence="7">TVP38/TMEM64 family membrane protein</fullName>
    </recommendedName>
</protein>
<feature type="transmembrane region" description="Helical" evidence="7">
    <location>
        <begin position="56"/>
        <end position="85"/>
    </location>
</feature>
<comment type="caution">
    <text evidence="9">The sequence shown here is derived from an EMBL/GenBank/DDBJ whole genome shotgun (WGS) entry which is preliminary data.</text>
</comment>
<feature type="transmembrane region" description="Helical" evidence="7">
    <location>
        <begin position="145"/>
        <end position="164"/>
    </location>
</feature>
<dbReference type="PANTHER" id="PTHR12677">
    <property type="entry name" value="GOLGI APPARATUS MEMBRANE PROTEIN TVP38-RELATED"/>
    <property type="match status" value="1"/>
</dbReference>
<comment type="similarity">
    <text evidence="2 7">Belongs to the TVP38/TMEM64 family.</text>
</comment>
<evidence type="ECO:0000313" key="9">
    <source>
        <dbReference type="EMBL" id="GAA3500940.1"/>
    </source>
</evidence>
<feature type="transmembrane region" description="Helical" evidence="7">
    <location>
        <begin position="176"/>
        <end position="195"/>
    </location>
</feature>
<evidence type="ECO:0000256" key="7">
    <source>
        <dbReference type="RuleBase" id="RU366058"/>
    </source>
</evidence>